<gene>
    <name evidence="2" type="ORF">DSCW_37870</name>
</gene>
<dbReference type="Proteomes" id="UP000427769">
    <property type="component" value="Chromosome"/>
</dbReference>
<dbReference type="SUPFAM" id="SSF53474">
    <property type="entry name" value="alpha/beta-Hydrolases"/>
    <property type="match status" value="1"/>
</dbReference>
<organism evidence="2 3">
    <name type="scientific">Desulfosarcina widdelii</name>
    <dbReference type="NCBI Taxonomy" id="947919"/>
    <lineage>
        <taxon>Bacteria</taxon>
        <taxon>Pseudomonadati</taxon>
        <taxon>Thermodesulfobacteriota</taxon>
        <taxon>Desulfobacteria</taxon>
        <taxon>Desulfobacterales</taxon>
        <taxon>Desulfosarcinaceae</taxon>
        <taxon>Desulfosarcina</taxon>
    </lineage>
</organism>
<dbReference type="RefSeq" id="WP_155305200.1">
    <property type="nucleotide sequence ID" value="NZ_AP021875.1"/>
</dbReference>
<dbReference type="AlphaFoldDB" id="A0A5K7Z6K0"/>
<sequence length="261" mass="28471">MERQIHFDNHLGETLAGTLHEPDGPPLAAVVAGHCFTCSRHTGILRRICTSLCDAGFMALRFDFSGNGQSQGSFEQSTWSKQVLEMEAAIDLVQQHGVQWIGLAGHSLGAAIALLTAHRQAAVSAVCRVAGRTSPTRAMHFLTPDQQTTLSEAGRVEFTSRGRNLSLNSDFFDDAGRHDLEATTRALKVPMLVVHGDRDEIISVSEAHLAKEANPDHVELVIVSGGDHMLALPEHQKQVSRTVTEWFFRQAGFSKGEPKQS</sequence>
<protein>
    <submittedName>
        <fullName evidence="2">Alpha/beta hydrolase</fullName>
    </submittedName>
</protein>
<dbReference type="Pfam" id="PF12146">
    <property type="entry name" value="Hydrolase_4"/>
    <property type="match status" value="1"/>
</dbReference>
<dbReference type="PANTHER" id="PTHR43265">
    <property type="entry name" value="ESTERASE ESTD"/>
    <property type="match status" value="1"/>
</dbReference>
<keyword evidence="2" id="KW-0378">Hydrolase</keyword>
<dbReference type="PANTHER" id="PTHR43265:SF1">
    <property type="entry name" value="ESTERASE ESTD"/>
    <property type="match status" value="1"/>
</dbReference>
<dbReference type="Gene3D" id="3.40.50.1820">
    <property type="entry name" value="alpha/beta hydrolase"/>
    <property type="match status" value="1"/>
</dbReference>
<proteinExistence type="predicted"/>
<evidence type="ECO:0000313" key="2">
    <source>
        <dbReference type="EMBL" id="BBO76370.1"/>
    </source>
</evidence>
<keyword evidence="3" id="KW-1185">Reference proteome</keyword>
<dbReference type="InterPro" id="IPR053145">
    <property type="entry name" value="AB_hydrolase_Est10"/>
</dbReference>
<dbReference type="KEGG" id="dwd:DSCW_37870"/>
<dbReference type="GO" id="GO:0052689">
    <property type="term" value="F:carboxylic ester hydrolase activity"/>
    <property type="evidence" value="ECO:0007669"/>
    <property type="project" value="TreeGrafter"/>
</dbReference>
<dbReference type="EMBL" id="AP021875">
    <property type="protein sequence ID" value="BBO76370.1"/>
    <property type="molecule type" value="Genomic_DNA"/>
</dbReference>
<accession>A0A5K7Z6K0</accession>
<reference evidence="2 3" key="1">
    <citation type="submission" date="2019-11" db="EMBL/GenBank/DDBJ databases">
        <title>Comparative genomics of hydrocarbon-degrading Desulfosarcina strains.</title>
        <authorList>
            <person name="Watanabe M."/>
            <person name="Kojima H."/>
            <person name="Fukui M."/>
        </authorList>
    </citation>
    <scope>NUCLEOTIDE SEQUENCE [LARGE SCALE GENOMIC DNA]</scope>
    <source>
        <strain evidence="2 3">PP31</strain>
    </source>
</reference>
<feature type="domain" description="Serine aminopeptidase S33" evidence="1">
    <location>
        <begin position="26"/>
        <end position="130"/>
    </location>
</feature>
<dbReference type="InterPro" id="IPR022742">
    <property type="entry name" value="Hydrolase_4"/>
</dbReference>
<name>A0A5K7Z6K0_9BACT</name>
<dbReference type="OrthoDB" id="9789573at2"/>
<evidence type="ECO:0000313" key="3">
    <source>
        <dbReference type="Proteomes" id="UP000427769"/>
    </source>
</evidence>
<dbReference type="InterPro" id="IPR029058">
    <property type="entry name" value="AB_hydrolase_fold"/>
</dbReference>
<evidence type="ECO:0000259" key="1">
    <source>
        <dbReference type="Pfam" id="PF12146"/>
    </source>
</evidence>